<dbReference type="SUPFAM" id="SSF143414">
    <property type="entry name" value="CcmK-like"/>
    <property type="match status" value="1"/>
</dbReference>
<dbReference type="KEGG" id="cle:Clole_4089"/>
<evidence type="ECO:0000313" key="5">
    <source>
        <dbReference type="EMBL" id="ADZ85765.1"/>
    </source>
</evidence>
<dbReference type="PANTHER" id="PTHR33941:SF11">
    <property type="entry name" value="BACTERIAL MICROCOMPARTMENT SHELL PROTEIN PDUJ"/>
    <property type="match status" value="1"/>
</dbReference>
<evidence type="ECO:0000256" key="3">
    <source>
        <dbReference type="PROSITE-ProRule" id="PRU01278"/>
    </source>
</evidence>
<sequence length="188" mass="19938">MMQALGLIEVIGYPAAIEAADAALKASNVQLSGVSKVGSGIMTVQLFGDVGAITAAVQAGGEAAERIGKVRATHVIPRVDESLIGKVIQSSTIKANKKNSEEGRLKQQAAPDNLEYTVPQEPSILSTDTDSKLEESTTEDIVSAEDLSKKSNTELRALIKALGINVPIKQLKEAKKSELIKMITEARK</sequence>
<dbReference type="InterPro" id="IPR044872">
    <property type="entry name" value="CcmK/CsoS1_BMC"/>
</dbReference>
<dbReference type="InterPro" id="IPR037233">
    <property type="entry name" value="CcmK-like_sf"/>
</dbReference>
<dbReference type="CDD" id="cd07045">
    <property type="entry name" value="BMC_CcmK_like"/>
    <property type="match status" value="1"/>
</dbReference>
<dbReference type="HOGENOM" id="CLU_064903_0_0_9"/>
<dbReference type="PROSITE" id="PS51930">
    <property type="entry name" value="BMC_2"/>
    <property type="match status" value="1"/>
</dbReference>
<name>F2JLY5_CELLD</name>
<dbReference type="eggNOG" id="COG4577">
    <property type="taxonomic scope" value="Bacteria"/>
</dbReference>
<dbReference type="InterPro" id="IPR050575">
    <property type="entry name" value="BMC_shell"/>
</dbReference>
<dbReference type="PANTHER" id="PTHR33941">
    <property type="entry name" value="PROPANEDIOL UTILIZATION PROTEIN PDUA"/>
    <property type="match status" value="1"/>
</dbReference>
<accession>F2JLY5</accession>
<reference evidence="5 6" key="1">
    <citation type="journal article" date="2011" name="J. Bacteriol.">
        <title>Complete genome sequence of the cellulose-degrading bacterium Cellulosilyticum lentocellum.</title>
        <authorList>
            <consortium name="US DOE Joint Genome Institute"/>
            <person name="Miller D.A."/>
            <person name="Suen G."/>
            <person name="Bruce D."/>
            <person name="Copeland A."/>
            <person name="Cheng J.F."/>
            <person name="Detter C."/>
            <person name="Goodwin L.A."/>
            <person name="Han C.S."/>
            <person name="Hauser L.J."/>
            <person name="Land M.L."/>
            <person name="Lapidus A."/>
            <person name="Lucas S."/>
            <person name="Meincke L."/>
            <person name="Pitluck S."/>
            <person name="Tapia R."/>
            <person name="Teshima H."/>
            <person name="Woyke T."/>
            <person name="Fox B.G."/>
            <person name="Angert E.R."/>
            <person name="Currie C.R."/>
        </authorList>
    </citation>
    <scope>NUCLEOTIDE SEQUENCE [LARGE SCALE GENOMIC DNA]</scope>
    <source>
        <strain evidence="6">ATCC 49066 / DSM 5427 / NCIMB 11756 / RHM5</strain>
    </source>
</reference>
<evidence type="ECO:0000313" key="6">
    <source>
        <dbReference type="Proteomes" id="UP000008467"/>
    </source>
</evidence>
<comment type="subcellular location">
    <subcellularLocation>
        <location evidence="1">Bacterial microcompartment</location>
    </subcellularLocation>
</comment>
<protein>
    <submittedName>
        <fullName evidence="5">Microcompartments protein</fullName>
    </submittedName>
</protein>
<dbReference type="STRING" id="642492.Clole_4089"/>
<dbReference type="AlphaFoldDB" id="F2JLY5"/>
<evidence type="ECO:0000256" key="1">
    <source>
        <dbReference type="ARBA" id="ARBA00024322"/>
    </source>
</evidence>
<dbReference type="SMART" id="SM00877">
    <property type="entry name" value="BMC"/>
    <property type="match status" value="1"/>
</dbReference>
<dbReference type="Pfam" id="PF00936">
    <property type="entry name" value="BMC"/>
    <property type="match status" value="1"/>
</dbReference>
<feature type="domain" description="BMC" evidence="4">
    <location>
        <begin position="4"/>
        <end position="88"/>
    </location>
</feature>
<organism evidence="5 6">
    <name type="scientific">Cellulosilyticum lentocellum (strain ATCC 49066 / DSM 5427 / NCIMB 11756 / RHM5)</name>
    <name type="common">Clostridium lentocellum</name>
    <dbReference type="NCBI Taxonomy" id="642492"/>
    <lineage>
        <taxon>Bacteria</taxon>
        <taxon>Bacillati</taxon>
        <taxon>Bacillota</taxon>
        <taxon>Clostridia</taxon>
        <taxon>Lachnospirales</taxon>
        <taxon>Cellulosilyticaceae</taxon>
        <taxon>Cellulosilyticum</taxon>
    </lineage>
</organism>
<evidence type="ECO:0000259" key="4">
    <source>
        <dbReference type="PROSITE" id="PS51930"/>
    </source>
</evidence>
<dbReference type="Proteomes" id="UP000008467">
    <property type="component" value="Chromosome"/>
</dbReference>
<comment type="similarity">
    <text evidence="3">Belongs to the bacterial microcompartments protein family.</text>
</comment>
<dbReference type="InterPro" id="IPR000249">
    <property type="entry name" value="BMC_dom"/>
</dbReference>
<keyword evidence="6" id="KW-1185">Reference proteome</keyword>
<dbReference type="RefSeq" id="WP_013659036.1">
    <property type="nucleotide sequence ID" value="NC_015275.1"/>
</dbReference>
<dbReference type="GO" id="GO:0031469">
    <property type="term" value="C:bacterial microcompartment"/>
    <property type="evidence" value="ECO:0007669"/>
    <property type="project" value="UniProtKB-SubCell"/>
</dbReference>
<gene>
    <name evidence="5" type="ordered locus">Clole_4089</name>
</gene>
<keyword evidence="2" id="KW-1283">Bacterial microcompartment</keyword>
<proteinExistence type="inferred from homology"/>
<dbReference type="Gene3D" id="3.30.70.1710">
    <property type="match status" value="1"/>
</dbReference>
<evidence type="ECO:0000256" key="2">
    <source>
        <dbReference type="ARBA" id="ARBA00024446"/>
    </source>
</evidence>
<dbReference type="EMBL" id="CP002582">
    <property type="protein sequence ID" value="ADZ85765.1"/>
    <property type="molecule type" value="Genomic_DNA"/>
</dbReference>